<protein>
    <submittedName>
        <fullName evidence="2">Uncharacterized protein</fullName>
    </submittedName>
</protein>
<proteinExistence type="predicted"/>
<evidence type="ECO:0000313" key="3">
    <source>
        <dbReference type="Proteomes" id="UP000479710"/>
    </source>
</evidence>
<organism evidence="2 3">
    <name type="scientific">Oryza meyeriana var. granulata</name>
    <dbReference type="NCBI Taxonomy" id="110450"/>
    <lineage>
        <taxon>Eukaryota</taxon>
        <taxon>Viridiplantae</taxon>
        <taxon>Streptophyta</taxon>
        <taxon>Embryophyta</taxon>
        <taxon>Tracheophyta</taxon>
        <taxon>Spermatophyta</taxon>
        <taxon>Magnoliopsida</taxon>
        <taxon>Liliopsida</taxon>
        <taxon>Poales</taxon>
        <taxon>Poaceae</taxon>
        <taxon>BOP clade</taxon>
        <taxon>Oryzoideae</taxon>
        <taxon>Oryzeae</taxon>
        <taxon>Oryzinae</taxon>
        <taxon>Oryza</taxon>
        <taxon>Oryza meyeriana</taxon>
    </lineage>
</organism>
<keyword evidence="3" id="KW-1185">Reference proteome</keyword>
<dbReference type="AlphaFoldDB" id="A0A6G1DRL8"/>
<dbReference type="EMBL" id="SPHZ02000006">
    <property type="protein sequence ID" value="KAF0915066.1"/>
    <property type="molecule type" value="Genomic_DNA"/>
</dbReference>
<reference evidence="2 3" key="1">
    <citation type="submission" date="2019-11" db="EMBL/GenBank/DDBJ databases">
        <title>Whole genome sequence of Oryza granulata.</title>
        <authorList>
            <person name="Li W."/>
        </authorList>
    </citation>
    <scope>NUCLEOTIDE SEQUENCE [LARGE SCALE GENOMIC DNA]</scope>
    <source>
        <strain evidence="3">cv. Menghai</strain>
        <tissue evidence="2">Leaf</tissue>
    </source>
</reference>
<sequence length="92" mass="9569">MVAVSSVHSITVLLASGTESSKVMAMNLIESPEVQPMVRCGTSRPASQGCHTCTQGQIDEAEVEGVAAGEQVDAAAGQDAPREVSRKHGCWT</sequence>
<gene>
    <name evidence="2" type="ORF">E2562_033185</name>
</gene>
<evidence type="ECO:0000256" key="1">
    <source>
        <dbReference type="SAM" id="MobiDB-lite"/>
    </source>
</evidence>
<name>A0A6G1DRL8_9ORYZ</name>
<feature type="region of interest" description="Disordered" evidence="1">
    <location>
        <begin position="72"/>
        <end position="92"/>
    </location>
</feature>
<evidence type="ECO:0000313" key="2">
    <source>
        <dbReference type="EMBL" id="KAF0915066.1"/>
    </source>
</evidence>
<comment type="caution">
    <text evidence="2">The sequence shown here is derived from an EMBL/GenBank/DDBJ whole genome shotgun (WGS) entry which is preliminary data.</text>
</comment>
<accession>A0A6G1DRL8</accession>
<dbReference type="Proteomes" id="UP000479710">
    <property type="component" value="Unassembled WGS sequence"/>
</dbReference>